<dbReference type="Gene3D" id="2.70.50.70">
    <property type="match status" value="1"/>
</dbReference>
<keyword evidence="5 17" id="KW-0732">Signal</keyword>
<keyword evidence="4" id="KW-0479">Metal-binding</keyword>
<keyword evidence="20" id="KW-1185">Reference proteome</keyword>
<feature type="signal peptide" evidence="17">
    <location>
        <begin position="1"/>
        <end position="18"/>
    </location>
</feature>
<name>A0ABP1CR43_9APHY</name>
<evidence type="ECO:0000256" key="5">
    <source>
        <dbReference type="ARBA" id="ARBA00022729"/>
    </source>
</evidence>
<evidence type="ECO:0000313" key="20">
    <source>
        <dbReference type="Proteomes" id="UP001497453"/>
    </source>
</evidence>
<keyword evidence="11" id="KW-0119">Carbohydrate metabolism</keyword>
<dbReference type="EMBL" id="OZ037944">
    <property type="protein sequence ID" value="CAL1697124.1"/>
    <property type="molecule type" value="Genomic_DNA"/>
</dbReference>
<sequence length="345" mass="34981">MLSILFLSLIAVAPSVFAHGFLGQVAIDGKWYAGNVPNNYKGPSPIRLVNDIGPVKGSSNDDLMCGLSAQKAAMVVPANPGSKVTFQWSGGGGQKWPHNTGPLMTYMASCGSTSCGQFDPSGAQWFKIDEVGRKSDGNWYQMDISKGASFDVSLPQDLAPGGYLIRHEILALHLAVSMGGAEFYPSCTQVQIGGNGSGKPNATVSFPGAYSDSDPGIYDPTIYDSGSQYTFPGGPVSNLAATSDSLGAPASGSASFPSGTAAPSPSPSGGSGSGSGSSSSGGNGGSSSSATSPTSASSSSSGGSQGGGSCSLKRKKSSPGNNNHPRHYSRIMKRIMHHATAVSSF</sequence>
<keyword evidence="3" id="KW-0964">Secreted</keyword>
<evidence type="ECO:0000256" key="4">
    <source>
        <dbReference type="ARBA" id="ARBA00022723"/>
    </source>
</evidence>
<gene>
    <name evidence="19" type="ORF">GFSPODELE1_LOCUS1497</name>
</gene>
<dbReference type="Proteomes" id="UP001497453">
    <property type="component" value="Chromosome 1"/>
</dbReference>
<dbReference type="PANTHER" id="PTHR33353">
    <property type="entry name" value="PUTATIVE (AFU_ORTHOLOGUE AFUA_1G12560)-RELATED"/>
    <property type="match status" value="1"/>
</dbReference>
<evidence type="ECO:0000256" key="11">
    <source>
        <dbReference type="ARBA" id="ARBA00023277"/>
    </source>
</evidence>
<accession>A0ABP1CR43</accession>
<evidence type="ECO:0000256" key="8">
    <source>
        <dbReference type="ARBA" id="ARBA00023008"/>
    </source>
</evidence>
<feature type="compositionally biased region" description="Low complexity" evidence="16">
    <location>
        <begin position="245"/>
        <end position="263"/>
    </location>
</feature>
<dbReference type="Pfam" id="PF03443">
    <property type="entry name" value="AA9"/>
    <property type="match status" value="1"/>
</dbReference>
<comment type="catalytic activity">
    <reaction evidence="14">
        <text>[(1-&gt;4)-beta-D-glucosyl]n+m + reduced acceptor + O2 = 4-dehydro-beta-D-glucosyl-[(1-&gt;4)-beta-D-glucosyl]n-1 + [(1-&gt;4)-beta-D-glucosyl]m + acceptor + H2O.</text>
        <dbReference type="EC" id="1.14.99.56"/>
    </reaction>
</comment>
<evidence type="ECO:0000256" key="14">
    <source>
        <dbReference type="ARBA" id="ARBA00045077"/>
    </source>
</evidence>
<protein>
    <recommendedName>
        <fullName evidence="15">lytic cellulose monooxygenase (C4-dehydrogenating)</fullName>
        <ecNumber evidence="15">1.14.99.56</ecNumber>
    </recommendedName>
</protein>
<evidence type="ECO:0000256" key="17">
    <source>
        <dbReference type="SAM" id="SignalP"/>
    </source>
</evidence>
<dbReference type="CDD" id="cd21175">
    <property type="entry name" value="LPMO_AA9"/>
    <property type="match status" value="1"/>
</dbReference>
<keyword evidence="9" id="KW-0503">Monooxygenase</keyword>
<keyword evidence="10" id="KW-1015">Disulfide bond</keyword>
<feature type="compositionally biased region" description="Low complexity" evidence="16">
    <location>
        <begin position="286"/>
        <end position="302"/>
    </location>
</feature>
<comment type="subcellular location">
    <subcellularLocation>
        <location evidence="2">Secreted</location>
    </subcellularLocation>
</comment>
<evidence type="ECO:0000256" key="1">
    <source>
        <dbReference type="ARBA" id="ARBA00001973"/>
    </source>
</evidence>
<organism evidence="19 20">
    <name type="scientific">Somion occarium</name>
    <dbReference type="NCBI Taxonomy" id="3059160"/>
    <lineage>
        <taxon>Eukaryota</taxon>
        <taxon>Fungi</taxon>
        <taxon>Dikarya</taxon>
        <taxon>Basidiomycota</taxon>
        <taxon>Agaricomycotina</taxon>
        <taxon>Agaricomycetes</taxon>
        <taxon>Polyporales</taxon>
        <taxon>Cerrenaceae</taxon>
        <taxon>Somion</taxon>
    </lineage>
</organism>
<comment type="cofactor">
    <cofactor evidence="1">
        <name>Cu(2+)</name>
        <dbReference type="ChEBI" id="CHEBI:29036"/>
    </cofactor>
</comment>
<evidence type="ECO:0000256" key="13">
    <source>
        <dbReference type="ARBA" id="ARBA00044502"/>
    </source>
</evidence>
<evidence type="ECO:0000256" key="3">
    <source>
        <dbReference type="ARBA" id="ARBA00022525"/>
    </source>
</evidence>
<evidence type="ECO:0000256" key="10">
    <source>
        <dbReference type="ARBA" id="ARBA00023157"/>
    </source>
</evidence>
<keyword evidence="7" id="KW-0560">Oxidoreductase</keyword>
<comment type="similarity">
    <text evidence="13">Belongs to the polysaccharide monooxygenase AA9 family.</text>
</comment>
<evidence type="ECO:0000256" key="12">
    <source>
        <dbReference type="ARBA" id="ARBA00023326"/>
    </source>
</evidence>
<evidence type="ECO:0000256" key="2">
    <source>
        <dbReference type="ARBA" id="ARBA00004613"/>
    </source>
</evidence>
<feature type="compositionally biased region" description="Gly residues" evidence="16">
    <location>
        <begin position="269"/>
        <end position="285"/>
    </location>
</feature>
<proteinExistence type="inferred from homology"/>
<evidence type="ECO:0000313" key="19">
    <source>
        <dbReference type="EMBL" id="CAL1697124.1"/>
    </source>
</evidence>
<evidence type="ECO:0000256" key="15">
    <source>
        <dbReference type="ARBA" id="ARBA00047174"/>
    </source>
</evidence>
<evidence type="ECO:0000256" key="9">
    <source>
        <dbReference type="ARBA" id="ARBA00023033"/>
    </source>
</evidence>
<feature type="domain" description="Auxiliary Activity family 9 catalytic" evidence="18">
    <location>
        <begin position="19"/>
        <end position="224"/>
    </location>
</feature>
<evidence type="ECO:0000256" key="6">
    <source>
        <dbReference type="ARBA" id="ARBA00023001"/>
    </source>
</evidence>
<evidence type="ECO:0000256" key="7">
    <source>
        <dbReference type="ARBA" id="ARBA00023002"/>
    </source>
</evidence>
<dbReference type="PANTHER" id="PTHR33353:SF10">
    <property type="entry name" value="ENDO-BETA-1,4-GLUCANASE D"/>
    <property type="match status" value="1"/>
</dbReference>
<dbReference type="InterPro" id="IPR049892">
    <property type="entry name" value="AA9"/>
</dbReference>
<feature type="region of interest" description="Disordered" evidence="16">
    <location>
        <begin position="245"/>
        <end position="330"/>
    </location>
</feature>
<evidence type="ECO:0000259" key="18">
    <source>
        <dbReference type="Pfam" id="PF03443"/>
    </source>
</evidence>
<keyword evidence="6" id="KW-0136">Cellulose degradation</keyword>
<dbReference type="InterPro" id="IPR005103">
    <property type="entry name" value="AA9_LPMO"/>
</dbReference>
<evidence type="ECO:0000256" key="16">
    <source>
        <dbReference type="SAM" id="MobiDB-lite"/>
    </source>
</evidence>
<reference evidence="20" key="1">
    <citation type="submission" date="2024-04" db="EMBL/GenBank/DDBJ databases">
        <authorList>
            <person name="Shaw F."/>
            <person name="Minotto A."/>
        </authorList>
    </citation>
    <scope>NUCLEOTIDE SEQUENCE [LARGE SCALE GENOMIC DNA]</scope>
</reference>
<dbReference type="EC" id="1.14.99.56" evidence="15"/>
<feature type="chain" id="PRO_5047082602" description="lytic cellulose monooxygenase (C4-dehydrogenating)" evidence="17">
    <location>
        <begin position="19"/>
        <end position="345"/>
    </location>
</feature>
<keyword evidence="12" id="KW-0624">Polysaccharide degradation</keyword>
<keyword evidence="8" id="KW-0186">Copper</keyword>